<dbReference type="AlphaFoldDB" id="A0A5R8XZA3"/>
<accession>A0A5R8XZA3</accession>
<evidence type="ECO:0000313" key="1">
    <source>
        <dbReference type="EMBL" id="TLP37569.1"/>
    </source>
</evidence>
<dbReference type="OrthoDB" id="5339261at2"/>
<evidence type="ECO:0000313" key="2">
    <source>
        <dbReference type="Proteomes" id="UP000308901"/>
    </source>
</evidence>
<name>A0A5R8XZA3_9BACT</name>
<sequence>MANFVEFLKENELAWQPSFQGVLSDGTYGYRGALIVEAGKQISPDRKLPPKIQAKQVITILDDTMKFFACELESFHDLAPLVEKYKDFLVSGGLYLLYVTDLEKAGTFEYEGVKFTAFPLDESSVWNELLELADLDKSDMKRLKKQEEKIEAVYEELVGTDVEETSASYEEMLTFVGESSKQLMGAV</sequence>
<gene>
    <name evidence="1" type="ORF">FDK22_09610</name>
</gene>
<comment type="caution">
    <text evidence="1">The sequence shown here is derived from an EMBL/GenBank/DDBJ whole genome shotgun (WGS) entry which is preliminary data.</text>
</comment>
<dbReference type="Proteomes" id="UP000308901">
    <property type="component" value="Unassembled WGS sequence"/>
</dbReference>
<dbReference type="RefSeq" id="WP_138152714.1">
    <property type="nucleotide sequence ID" value="NZ_VANU01000004.1"/>
</dbReference>
<protein>
    <submittedName>
        <fullName evidence="1">Uncharacterized protein</fullName>
    </submittedName>
</protein>
<organism evidence="1 2">
    <name type="scientific">Arcobacter arenosus</name>
    <dbReference type="NCBI Taxonomy" id="2576037"/>
    <lineage>
        <taxon>Bacteria</taxon>
        <taxon>Pseudomonadati</taxon>
        <taxon>Campylobacterota</taxon>
        <taxon>Epsilonproteobacteria</taxon>
        <taxon>Campylobacterales</taxon>
        <taxon>Arcobacteraceae</taxon>
        <taxon>Arcobacter</taxon>
    </lineage>
</organism>
<reference evidence="1 2" key="1">
    <citation type="submission" date="2019-05" db="EMBL/GenBank/DDBJ databases">
        <title>Arcobacter sp. nov., isolated from sea sediment.</title>
        <authorList>
            <person name="Kim W."/>
        </authorList>
    </citation>
    <scope>NUCLEOTIDE SEQUENCE [LARGE SCALE GENOMIC DNA]</scope>
    <source>
        <strain evidence="1 2">CAU 1517</strain>
    </source>
</reference>
<proteinExistence type="predicted"/>
<dbReference type="EMBL" id="VANU01000004">
    <property type="protein sequence ID" value="TLP37569.1"/>
    <property type="molecule type" value="Genomic_DNA"/>
</dbReference>
<keyword evidence="2" id="KW-1185">Reference proteome</keyword>